<reference evidence="1 2" key="1">
    <citation type="submission" date="2018-08" db="EMBL/GenBank/DDBJ databases">
        <title>A genome reference for cultivated species of the human gut microbiota.</title>
        <authorList>
            <person name="Zou Y."/>
            <person name="Xue W."/>
            <person name="Luo G."/>
        </authorList>
    </citation>
    <scope>NUCLEOTIDE SEQUENCE [LARGE SCALE GENOMIC DNA]</scope>
    <source>
        <strain evidence="1 2">AM07-24</strain>
    </source>
</reference>
<organism evidence="1 2">
    <name type="scientific">Emergencia timonensis</name>
    <dbReference type="NCBI Taxonomy" id="1776384"/>
    <lineage>
        <taxon>Bacteria</taxon>
        <taxon>Bacillati</taxon>
        <taxon>Bacillota</taxon>
        <taxon>Clostridia</taxon>
        <taxon>Peptostreptococcales</taxon>
        <taxon>Anaerovoracaceae</taxon>
        <taxon>Emergencia</taxon>
    </lineage>
</organism>
<comment type="caution">
    <text evidence="1">The sequence shown here is derived from an EMBL/GenBank/DDBJ whole genome shotgun (WGS) entry which is preliminary data.</text>
</comment>
<dbReference type="RefSeq" id="WP_118336292.1">
    <property type="nucleotide sequence ID" value="NZ_AP025568.1"/>
</dbReference>
<gene>
    <name evidence="1" type="ORF">DW099_15410</name>
</gene>
<protein>
    <submittedName>
        <fullName evidence="1">Uncharacterized protein</fullName>
    </submittedName>
</protein>
<keyword evidence="2" id="KW-1185">Reference proteome</keyword>
<sequence length="86" mass="9725">MICIKDEIYGDNGTGVKALPEGYVSVGQIEEKVSNVQPMIKRSYVSNTLNVGTEIFTSQDNPNKIYLEIDNSKYVEYIRLPEAYTE</sequence>
<accession>A0A415DX90</accession>
<name>A0A415DX90_9FIRM</name>
<dbReference type="AlphaFoldDB" id="A0A415DX90"/>
<evidence type="ECO:0000313" key="2">
    <source>
        <dbReference type="Proteomes" id="UP000284841"/>
    </source>
</evidence>
<proteinExistence type="predicted"/>
<dbReference type="EMBL" id="QRMS01000005">
    <property type="protein sequence ID" value="RHJ85089.1"/>
    <property type="molecule type" value="Genomic_DNA"/>
</dbReference>
<evidence type="ECO:0000313" key="1">
    <source>
        <dbReference type="EMBL" id="RHJ85089.1"/>
    </source>
</evidence>
<dbReference type="Proteomes" id="UP000284841">
    <property type="component" value="Unassembled WGS sequence"/>
</dbReference>